<evidence type="ECO:0000256" key="2">
    <source>
        <dbReference type="ARBA" id="ARBA00004496"/>
    </source>
</evidence>
<dbReference type="InterPro" id="IPR038253">
    <property type="entry name" value="SRP68_N_sf"/>
</dbReference>
<dbReference type="GO" id="GO:0005047">
    <property type="term" value="F:signal recognition particle binding"/>
    <property type="evidence" value="ECO:0007669"/>
    <property type="project" value="InterPro"/>
</dbReference>
<evidence type="ECO:0000256" key="5">
    <source>
        <dbReference type="ARBA" id="ARBA00022490"/>
    </source>
</evidence>
<comment type="subcellular location">
    <subcellularLocation>
        <location evidence="2 12">Cytoplasm</location>
    </subcellularLocation>
    <subcellularLocation>
        <location evidence="1">Endoplasmic reticulum</location>
    </subcellularLocation>
    <subcellularLocation>
        <location evidence="3">Nucleus</location>
        <location evidence="3">Nucleolus</location>
    </subcellularLocation>
</comment>
<keyword evidence="7 12" id="KW-0694">RNA-binding</keyword>
<evidence type="ECO:0000256" key="7">
    <source>
        <dbReference type="ARBA" id="ARBA00022884"/>
    </source>
</evidence>
<reference evidence="14" key="1">
    <citation type="submission" date="2020-11" db="EMBL/GenBank/DDBJ databases">
        <authorList>
            <person name="Tran Van P."/>
        </authorList>
    </citation>
    <scope>NUCLEOTIDE SEQUENCE</scope>
</reference>
<evidence type="ECO:0000256" key="4">
    <source>
        <dbReference type="ARBA" id="ARBA00009352"/>
    </source>
</evidence>
<evidence type="ECO:0000256" key="6">
    <source>
        <dbReference type="ARBA" id="ARBA00022824"/>
    </source>
</evidence>
<dbReference type="PANTHER" id="PTHR12860:SF0">
    <property type="entry name" value="SIGNAL RECOGNITION PARTICLE SUBUNIT SRP68"/>
    <property type="match status" value="1"/>
</dbReference>
<evidence type="ECO:0000256" key="3">
    <source>
        <dbReference type="ARBA" id="ARBA00004604"/>
    </source>
</evidence>
<dbReference type="InterPro" id="IPR026258">
    <property type="entry name" value="SRP68"/>
</dbReference>
<dbReference type="GO" id="GO:0005783">
    <property type="term" value="C:endoplasmic reticulum"/>
    <property type="evidence" value="ECO:0007669"/>
    <property type="project" value="UniProtKB-SubCell"/>
</dbReference>
<protein>
    <recommendedName>
        <fullName evidence="11 12">Signal recognition particle subunit SRP68</fullName>
        <shortName evidence="12">SRP68</shortName>
    </recommendedName>
</protein>
<dbReference type="GO" id="GO:0030942">
    <property type="term" value="F:endoplasmic reticulum signal peptide binding"/>
    <property type="evidence" value="ECO:0007669"/>
    <property type="project" value="InterPro"/>
</dbReference>
<comment type="similarity">
    <text evidence="4 12">Belongs to the SRP68 family.</text>
</comment>
<evidence type="ECO:0000256" key="10">
    <source>
        <dbReference type="ARBA" id="ARBA00023274"/>
    </source>
</evidence>
<keyword evidence="8 12" id="KW-0733">Signal recognition particle</keyword>
<organism evidence="14">
    <name type="scientific">Timema tahoe</name>
    <dbReference type="NCBI Taxonomy" id="61484"/>
    <lineage>
        <taxon>Eukaryota</taxon>
        <taxon>Metazoa</taxon>
        <taxon>Ecdysozoa</taxon>
        <taxon>Arthropoda</taxon>
        <taxon>Hexapoda</taxon>
        <taxon>Insecta</taxon>
        <taxon>Pterygota</taxon>
        <taxon>Neoptera</taxon>
        <taxon>Polyneoptera</taxon>
        <taxon>Phasmatodea</taxon>
        <taxon>Timematodea</taxon>
        <taxon>Timematoidea</taxon>
        <taxon>Timematidae</taxon>
        <taxon>Timema</taxon>
    </lineage>
</organism>
<gene>
    <name evidence="14" type="ORF">TTEB3V08_LOCUS9280</name>
</gene>
<dbReference type="GO" id="GO:0005786">
    <property type="term" value="C:signal recognition particle, endoplasmic reticulum targeting"/>
    <property type="evidence" value="ECO:0007669"/>
    <property type="project" value="UniProtKB-KW"/>
</dbReference>
<accession>A0A7R9NZ29</accession>
<keyword evidence="9" id="KW-0539">Nucleus</keyword>
<evidence type="ECO:0000313" key="14">
    <source>
        <dbReference type="EMBL" id="CAD7461368.1"/>
    </source>
</evidence>
<proteinExistence type="inferred from homology"/>
<dbReference type="InterPro" id="IPR034652">
    <property type="entry name" value="SRP68-RBD"/>
</dbReference>
<evidence type="ECO:0000256" key="12">
    <source>
        <dbReference type="PIRNR" id="PIRNR038995"/>
    </source>
</evidence>
<evidence type="ECO:0000256" key="11">
    <source>
        <dbReference type="ARBA" id="ARBA00029498"/>
    </source>
</evidence>
<dbReference type="GO" id="GO:0006614">
    <property type="term" value="P:SRP-dependent cotranslational protein targeting to membrane"/>
    <property type="evidence" value="ECO:0007669"/>
    <property type="project" value="InterPro"/>
</dbReference>
<dbReference type="GO" id="GO:0005829">
    <property type="term" value="C:cytosol"/>
    <property type="evidence" value="ECO:0007669"/>
    <property type="project" value="UniProtKB-ARBA"/>
</dbReference>
<dbReference type="PIRSF" id="PIRSF038995">
    <property type="entry name" value="SRP68"/>
    <property type="match status" value="1"/>
</dbReference>
<dbReference type="PANTHER" id="PTHR12860">
    <property type="entry name" value="SIGNAL RECOGNITION PARTICLE 68 KDA PROTEIN"/>
    <property type="match status" value="1"/>
</dbReference>
<keyword evidence="10 12" id="KW-0687">Ribonucleoprotein</keyword>
<dbReference type="Pfam" id="PF16969">
    <property type="entry name" value="SRP68"/>
    <property type="match status" value="1"/>
</dbReference>
<evidence type="ECO:0000256" key="1">
    <source>
        <dbReference type="ARBA" id="ARBA00004240"/>
    </source>
</evidence>
<evidence type="ECO:0000256" key="13">
    <source>
        <dbReference type="SAM" id="MobiDB-lite"/>
    </source>
</evidence>
<dbReference type="FunFam" id="1.10.3450.40:FF:000001">
    <property type="entry name" value="Signal recognition particle subunit SRP68"/>
    <property type="match status" value="1"/>
</dbReference>
<keyword evidence="6" id="KW-0256">Endoplasmic reticulum</keyword>
<dbReference type="EMBL" id="OE004688">
    <property type="protein sequence ID" value="CAD7461368.1"/>
    <property type="molecule type" value="Genomic_DNA"/>
</dbReference>
<comment type="function">
    <text evidence="12">Component of the signal recognition particle (SRP) complex, a ribonucleoprotein complex that mediates the cotranslational targeting of secretory and membrane proteins to the endoplasmic reticulum (ER). The SRP complex interacts with the signal sequence in nascent secretory and membrane proteins and directs them to the membrane of the ER.</text>
</comment>
<name>A0A7R9NZ29_9NEOP</name>
<evidence type="ECO:0000256" key="9">
    <source>
        <dbReference type="ARBA" id="ARBA00023242"/>
    </source>
</evidence>
<dbReference type="GO" id="GO:0005730">
    <property type="term" value="C:nucleolus"/>
    <property type="evidence" value="ECO:0007669"/>
    <property type="project" value="UniProtKB-SubCell"/>
</dbReference>
<keyword evidence="5 12" id="KW-0963">Cytoplasm</keyword>
<evidence type="ECO:0000256" key="8">
    <source>
        <dbReference type="ARBA" id="ARBA00023135"/>
    </source>
</evidence>
<sequence length="635" mass="72688">MEANNESLKTEINIMFKSALKIAVFAPVSTQRYTVRLRGKEVYPHASGSRLRVKPISGLMLDTNRMLPANVGKRDTRQYEDVINSVLEQAPVIAAIELRGYCSRRIRRLRKVLHTTQGDRRHFKRKDINEAMLKDERYLYIPLMMSERAWSYAMQLRQEANTEPRKKFHLVSRLRKATTYALQLQSLCESSKCDARSKLEAKAYVAWITGSLQFELQLWRPAMENLKKAQVVYEKLATALPEEDQVLYKQRVEELSPSLRYCAYNIGDDSSIDDLLELRSHGQGDLLANLDTLMAQTRERGTEVVSEVEWRGRSVPAKPERVRLFLLSEKEAEKSLKRASDNTEKIALLETLLMDCKDAIAAARDEMKTDQPAKARTGPLSSLQYLLSYLTYIRLTRTIQRNLLMVDSAKTALTDRNDVSMEGRKTRPQDLTRLYEIILQNYAELQQLPGLEDDLTYQQELEAEIKSYRAFRCFYIAQSLASMRRWPEAMALYHRSEQYVKEATKGTKSTRQDELTALLKDIEGEEFCARAHSVLDQEEDAPGPARSNYRTKKPLSEHLGEYREDPSLLSKTPNVYKLPPDMQPIPCKPLFFDLAFNFAGEFPDLQDKLDTAAGKKAGPAGLTGFVKGLWGWGGK</sequence>
<feature type="region of interest" description="Disordered" evidence="13">
    <location>
        <begin position="534"/>
        <end position="556"/>
    </location>
</feature>
<dbReference type="GO" id="GO:0008312">
    <property type="term" value="F:7S RNA binding"/>
    <property type="evidence" value="ECO:0007669"/>
    <property type="project" value="InterPro"/>
</dbReference>
<dbReference type="Gene3D" id="1.10.3450.40">
    <property type="entry name" value="Signal recognition particle, SRP68 subunit, RNA-binding domain"/>
    <property type="match status" value="1"/>
</dbReference>
<dbReference type="AlphaFoldDB" id="A0A7R9NZ29"/>
<dbReference type="CDD" id="cd15481">
    <property type="entry name" value="SRP68-RBD"/>
    <property type="match status" value="1"/>
</dbReference>